<proteinExistence type="predicted"/>
<protein>
    <submittedName>
        <fullName evidence="1">Type II toxin-antitoxin system RelE/ParE family toxin</fullName>
    </submittedName>
</protein>
<reference evidence="1 2" key="1">
    <citation type="submission" date="2020-07" db="EMBL/GenBank/DDBJ databases">
        <title>Streptomyces isolated from Indian soil.</title>
        <authorList>
            <person name="Mandal S."/>
            <person name="Maiti P.K."/>
        </authorList>
    </citation>
    <scope>NUCLEOTIDE SEQUENCE [LARGE SCALE GENOMIC DNA]</scope>
    <source>
        <strain evidence="1 2">PSKA54</strain>
    </source>
</reference>
<gene>
    <name evidence="1" type="ORF">H1V43_10335</name>
</gene>
<sequence length="123" mass="13969">MWEIILLEPVEEWFLALCRDDPESANQVTEALDHLALEGPTLGRPMVDRIHGSVLHNLKELRPGSSGGSEIRMLFVFDAERCAVILVAGDKAGRWTRWYEEAIATAERRYGQYVDSRKREGQA</sequence>
<name>A0A7W2CZD0_9ACTN</name>
<dbReference type="Proteomes" id="UP000586976">
    <property type="component" value="Unassembled WGS sequence"/>
</dbReference>
<dbReference type="Pfam" id="PF05973">
    <property type="entry name" value="Gp49"/>
    <property type="match status" value="1"/>
</dbReference>
<evidence type="ECO:0000313" key="2">
    <source>
        <dbReference type="Proteomes" id="UP000586976"/>
    </source>
</evidence>
<dbReference type="InterPro" id="IPR009241">
    <property type="entry name" value="HigB-like"/>
</dbReference>
<keyword evidence="2" id="KW-1185">Reference proteome</keyword>
<organism evidence="1 2">
    <name type="scientific">Streptomyces himalayensis subsp. aureolus</name>
    <dbReference type="NCBI Taxonomy" id="2758039"/>
    <lineage>
        <taxon>Bacteria</taxon>
        <taxon>Bacillati</taxon>
        <taxon>Actinomycetota</taxon>
        <taxon>Actinomycetes</taxon>
        <taxon>Kitasatosporales</taxon>
        <taxon>Streptomycetaceae</taxon>
        <taxon>Streptomyces</taxon>
        <taxon>Streptomyces himalayensis</taxon>
    </lineage>
</organism>
<dbReference type="RefSeq" id="WP_181863724.1">
    <property type="nucleotide sequence ID" value="NZ_JACEQY010000008.1"/>
</dbReference>
<comment type="caution">
    <text evidence="1">The sequence shown here is derived from an EMBL/GenBank/DDBJ whole genome shotgun (WGS) entry which is preliminary data.</text>
</comment>
<accession>A0A7W2CZD0</accession>
<evidence type="ECO:0000313" key="1">
    <source>
        <dbReference type="EMBL" id="MBA4861776.1"/>
    </source>
</evidence>
<dbReference type="AlphaFoldDB" id="A0A7W2CZD0"/>
<dbReference type="EMBL" id="JACEQY010000008">
    <property type="protein sequence ID" value="MBA4861776.1"/>
    <property type="molecule type" value="Genomic_DNA"/>
</dbReference>